<feature type="region of interest" description="Disordered" evidence="1">
    <location>
        <begin position="1"/>
        <end position="23"/>
    </location>
</feature>
<feature type="domain" description="CMP/dCMP-type deaminase" evidence="2">
    <location>
        <begin position="236"/>
        <end position="360"/>
    </location>
</feature>
<dbReference type="Gene3D" id="3.40.140.10">
    <property type="entry name" value="Cytidine Deaminase, domain 2"/>
    <property type="match status" value="1"/>
</dbReference>
<dbReference type="InterPro" id="IPR002125">
    <property type="entry name" value="CMP_dCMP_dom"/>
</dbReference>
<dbReference type="FunCoup" id="A0A6I8UUB6">
    <property type="interactions" value="686"/>
</dbReference>
<dbReference type="InParanoid" id="A0A6I8UUB6"/>
<evidence type="ECO:0000259" key="2">
    <source>
        <dbReference type="PROSITE" id="PS51747"/>
    </source>
</evidence>
<dbReference type="GO" id="GO:0003824">
    <property type="term" value="F:catalytic activity"/>
    <property type="evidence" value="ECO:0007669"/>
    <property type="project" value="InterPro"/>
</dbReference>
<organism evidence="3 4">
    <name type="scientific">Drosophila pseudoobscura pseudoobscura</name>
    <name type="common">Fruit fly</name>
    <dbReference type="NCBI Taxonomy" id="46245"/>
    <lineage>
        <taxon>Eukaryota</taxon>
        <taxon>Metazoa</taxon>
        <taxon>Ecdysozoa</taxon>
        <taxon>Arthropoda</taxon>
        <taxon>Hexapoda</taxon>
        <taxon>Insecta</taxon>
        <taxon>Pterygota</taxon>
        <taxon>Neoptera</taxon>
        <taxon>Endopterygota</taxon>
        <taxon>Diptera</taxon>
        <taxon>Brachycera</taxon>
        <taxon>Muscomorpha</taxon>
        <taxon>Ephydroidea</taxon>
        <taxon>Drosophilidae</taxon>
        <taxon>Drosophila</taxon>
        <taxon>Sophophora</taxon>
    </lineage>
</organism>
<name>A0A6I8UUB6_DROPS</name>
<sequence length="369" mass="42013">MDACGSPPPVKRNRQSPTDNEDSIGIRAVLSDEYNEIALIKVHSCQLETKQQLQSVIQELSKKLPRLQHLKRVHDRNVLICPTSDIGDAETLEEHLQRYAFSANVLRALCHQVKVVEVPARMPKLRVQYEQMIQHWPCKFHPNHYSESLRNGSNFSISQRIFHKRMAQLLARLSRDVNKDRPVGICVDPRQSSIVSIAGASESYSAHGHEHCSMLLVDFVARSQQGGALKSDLSFVEDEEKAETTLRGLPKAYYDYLKKNEAYQDLKFGAEVSRKCQPQQQVLLNADHSQGADNLTKYGPYLCTGYDVYLLQEPCLMCSMAFVHSRAKRIFFLRPSDNGALVTRFQLHAVKELNHHYEVFQFTTDGSLT</sequence>
<gene>
    <name evidence="4" type="primary">LOC4804448</name>
</gene>
<reference evidence="3" key="1">
    <citation type="submission" date="2024-06" db="UniProtKB">
        <authorList>
            <consortium name="RefSeq"/>
        </authorList>
    </citation>
    <scope>NUCLEOTIDE SEQUENCE [LARGE SCALE GENOMIC DNA]</scope>
    <source>
        <strain evidence="3">MV2-25</strain>
    </source>
</reference>
<dbReference type="InterPro" id="IPR016193">
    <property type="entry name" value="Cytidine_deaminase-like"/>
</dbReference>
<feature type="compositionally biased region" description="Pro residues" evidence="1">
    <location>
        <begin position="1"/>
        <end position="10"/>
    </location>
</feature>
<dbReference type="Proteomes" id="UP000001819">
    <property type="component" value="Chromosome 3"/>
</dbReference>
<evidence type="ECO:0000313" key="3">
    <source>
        <dbReference type="Proteomes" id="UP000001819"/>
    </source>
</evidence>
<keyword evidence="3" id="KW-1185">Reference proteome</keyword>
<reference evidence="4" key="2">
    <citation type="submission" date="2025-08" db="UniProtKB">
        <authorList>
            <consortium name="RefSeq"/>
        </authorList>
    </citation>
    <scope>IDENTIFICATION</scope>
    <source>
        <strain evidence="4">MV-25-SWS-2005</strain>
        <tissue evidence="4">Whole body</tissue>
    </source>
</reference>
<dbReference type="SUPFAM" id="SSF53927">
    <property type="entry name" value="Cytidine deaminase-like"/>
    <property type="match status" value="1"/>
</dbReference>
<dbReference type="PROSITE" id="PS51747">
    <property type="entry name" value="CYT_DCMP_DEAMINASES_2"/>
    <property type="match status" value="1"/>
</dbReference>
<evidence type="ECO:0000313" key="4">
    <source>
        <dbReference type="RefSeq" id="XP_001361009.3"/>
    </source>
</evidence>
<protein>
    <submittedName>
        <fullName evidence="4">Probable inactive tRNA-specific adenosine deaminase-like protein 3</fullName>
    </submittedName>
</protein>
<dbReference type="AlphaFoldDB" id="A0A6I8UUB6"/>
<proteinExistence type="predicted"/>
<dbReference type="RefSeq" id="XP_001361009.3">
    <property type="nucleotide sequence ID" value="XM_001360972.4"/>
</dbReference>
<dbReference type="KEGG" id="dpo:4804448"/>
<accession>A0A6I8UUB6</accession>
<evidence type="ECO:0000256" key="1">
    <source>
        <dbReference type="SAM" id="MobiDB-lite"/>
    </source>
</evidence>